<feature type="non-terminal residue" evidence="15">
    <location>
        <position position="809"/>
    </location>
</feature>
<dbReference type="InterPro" id="IPR006407">
    <property type="entry name" value="GlgB"/>
</dbReference>
<dbReference type="Pfam" id="PF00128">
    <property type="entry name" value="Alpha-amylase"/>
    <property type="match status" value="1"/>
</dbReference>
<feature type="domain" description="Glycosyl hydrolase family 13 catalytic" evidence="14">
    <location>
        <begin position="189"/>
        <end position="535"/>
    </location>
</feature>
<evidence type="ECO:0000256" key="9">
    <source>
        <dbReference type="ARBA" id="ARBA00023056"/>
    </source>
</evidence>
<dbReference type="Gene3D" id="2.60.40.1180">
    <property type="entry name" value="Golgi alpha-mannosidase II"/>
    <property type="match status" value="1"/>
</dbReference>
<evidence type="ECO:0000256" key="2">
    <source>
        <dbReference type="ARBA" id="ARBA00002953"/>
    </source>
</evidence>
<dbReference type="RefSeq" id="WP_005673979.1">
    <property type="nucleotide sequence ID" value="NZ_GL636062.1"/>
</dbReference>
<dbReference type="InterPro" id="IPR044143">
    <property type="entry name" value="GlgB_N_E_set_prok"/>
</dbReference>
<dbReference type="FunFam" id="2.60.40.1180:FF:000002">
    <property type="entry name" value="1,4-alpha-glucan branching enzyme GlgB"/>
    <property type="match status" value="1"/>
</dbReference>
<feature type="active site" description="Proton donor" evidence="12">
    <location>
        <position position="388"/>
    </location>
</feature>
<name>E7RY94_9BURK</name>
<proteinExistence type="inferred from homology"/>
<feature type="active site" description="Nucleophile" evidence="12">
    <location>
        <position position="335"/>
    </location>
</feature>
<dbReference type="Gene3D" id="2.60.40.10">
    <property type="entry name" value="Immunoglobulins"/>
    <property type="match status" value="1"/>
</dbReference>
<dbReference type="PANTHER" id="PTHR43651">
    <property type="entry name" value="1,4-ALPHA-GLUCAN-BRANCHING ENZYME"/>
    <property type="match status" value="1"/>
</dbReference>
<dbReference type="PANTHER" id="PTHR43651:SF3">
    <property type="entry name" value="1,4-ALPHA-GLUCAN-BRANCHING ENZYME"/>
    <property type="match status" value="1"/>
</dbReference>
<dbReference type="InterPro" id="IPR006047">
    <property type="entry name" value="GH13_cat_dom"/>
</dbReference>
<evidence type="ECO:0000256" key="3">
    <source>
        <dbReference type="ARBA" id="ARBA00004964"/>
    </source>
</evidence>
<feature type="compositionally biased region" description="Low complexity" evidence="13">
    <location>
        <begin position="679"/>
        <end position="696"/>
    </location>
</feature>
<keyword evidence="8 15" id="KW-0808">Transferase</keyword>
<dbReference type="NCBIfam" id="TIGR01515">
    <property type="entry name" value="branching_enzym"/>
    <property type="match status" value="1"/>
</dbReference>
<evidence type="ECO:0000256" key="12">
    <source>
        <dbReference type="PIRSR" id="PIRSR000463-1"/>
    </source>
</evidence>
<dbReference type="AlphaFoldDB" id="E7RY94"/>
<evidence type="ECO:0000256" key="13">
    <source>
        <dbReference type="SAM" id="MobiDB-lite"/>
    </source>
</evidence>
<comment type="catalytic activity">
    <reaction evidence="1">
        <text>Transfers a segment of a (1-&gt;4)-alpha-D-glucan chain to a primary hydroxy group in a similar glucan chain.</text>
        <dbReference type="EC" id="2.4.1.18"/>
    </reaction>
</comment>
<dbReference type="SUPFAM" id="SSF51011">
    <property type="entry name" value="Glycosyl hydrolase domain"/>
    <property type="match status" value="1"/>
</dbReference>
<evidence type="ECO:0000256" key="11">
    <source>
        <dbReference type="NCBIfam" id="TIGR01515"/>
    </source>
</evidence>
<evidence type="ECO:0000313" key="16">
    <source>
        <dbReference type="Proteomes" id="UP000011021"/>
    </source>
</evidence>
<feature type="region of interest" description="Disordered" evidence="13">
    <location>
        <begin position="679"/>
        <end position="809"/>
    </location>
</feature>
<dbReference type="GO" id="GO:0003844">
    <property type="term" value="F:1,4-alpha-glucan branching enzyme activity"/>
    <property type="evidence" value="ECO:0007669"/>
    <property type="project" value="UniProtKB-UniRule"/>
</dbReference>
<evidence type="ECO:0000313" key="15">
    <source>
        <dbReference type="EMBL" id="EFV94668.1"/>
    </source>
</evidence>
<feature type="compositionally biased region" description="Low complexity" evidence="13">
    <location>
        <begin position="704"/>
        <end position="727"/>
    </location>
</feature>
<dbReference type="Gene3D" id="3.20.20.80">
    <property type="entry name" value="Glycosidases"/>
    <property type="match status" value="1"/>
</dbReference>
<comment type="pathway">
    <text evidence="3">Glycan biosynthesis; glycogen biosynthesis.</text>
</comment>
<dbReference type="NCBIfam" id="NF003811">
    <property type="entry name" value="PRK05402.1"/>
    <property type="match status" value="1"/>
</dbReference>
<dbReference type="InterPro" id="IPR013780">
    <property type="entry name" value="Glyco_hydro_b"/>
</dbReference>
<dbReference type="HOGENOM" id="CLU_004245_4_0_4"/>
<evidence type="ECO:0000256" key="4">
    <source>
        <dbReference type="ARBA" id="ARBA00009000"/>
    </source>
</evidence>
<dbReference type="eggNOG" id="COG0296">
    <property type="taxonomic scope" value="Bacteria"/>
</dbReference>
<reference evidence="15 16" key="1">
    <citation type="submission" date="2010-12" db="EMBL/GenBank/DDBJ databases">
        <authorList>
            <person name="Muzny D."/>
            <person name="Qin X."/>
            <person name="Deng J."/>
            <person name="Jiang H."/>
            <person name="Liu Y."/>
            <person name="Qu J."/>
            <person name="Song X.-Z."/>
            <person name="Zhang L."/>
            <person name="Thornton R."/>
            <person name="Coyle M."/>
            <person name="Francisco L."/>
            <person name="Jackson L."/>
            <person name="Javaid M."/>
            <person name="Korchina V."/>
            <person name="Kovar C."/>
            <person name="Mata R."/>
            <person name="Mathew T."/>
            <person name="Ngo R."/>
            <person name="Nguyen L."/>
            <person name="Nguyen N."/>
            <person name="Okwuonu G."/>
            <person name="Ongeri F."/>
            <person name="Pham C."/>
            <person name="Simmons D."/>
            <person name="Wilczek-Boney K."/>
            <person name="Hale W."/>
            <person name="Jakkamsetti A."/>
            <person name="Pham P."/>
            <person name="Ruth R."/>
            <person name="San Lucas F."/>
            <person name="Warren J."/>
            <person name="Zhang J."/>
            <person name="Zhao Z."/>
            <person name="Zhou C."/>
            <person name="Zhu D."/>
            <person name="Lee S."/>
            <person name="Bess C."/>
            <person name="Blankenburg K."/>
            <person name="Forbes L."/>
            <person name="Fu Q."/>
            <person name="Gubbala S."/>
            <person name="Hirani K."/>
            <person name="Jayaseelan J.C."/>
            <person name="Lara F."/>
            <person name="Munidasa M."/>
            <person name="Palculict T."/>
            <person name="Patil S."/>
            <person name="Pu L.-L."/>
            <person name="Saada N."/>
            <person name="Tang L."/>
            <person name="Weissenberger G."/>
            <person name="Zhu Y."/>
            <person name="Hemphill L."/>
            <person name="Shang Y."/>
            <person name="Youmans B."/>
            <person name="Ayvaz T."/>
            <person name="Ross M."/>
            <person name="Santibanez J."/>
            <person name="Aqrawi P."/>
            <person name="Gross S."/>
            <person name="Joshi V."/>
            <person name="Fowler G."/>
            <person name="Nazareth L."/>
            <person name="Reid J."/>
            <person name="Worley K."/>
            <person name="Petrosino J."/>
            <person name="Highlander S."/>
            <person name="Gibbs R."/>
        </authorList>
    </citation>
    <scope>NUCLEOTIDE SEQUENCE [LARGE SCALE GENOMIC DNA]</scope>
    <source>
        <strain evidence="15 16">ATCC 51599</strain>
    </source>
</reference>
<evidence type="ECO:0000256" key="6">
    <source>
        <dbReference type="ARBA" id="ARBA00022600"/>
    </source>
</evidence>
<dbReference type="InterPro" id="IPR004193">
    <property type="entry name" value="Glyco_hydro_13_N"/>
</dbReference>
<evidence type="ECO:0000256" key="5">
    <source>
        <dbReference type="ARBA" id="ARBA00012541"/>
    </source>
</evidence>
<organism evidence="15 16">
    <name type="scientific">Lautropia mirabilis ATCC 51599</name>
    <dbReference type="NCBI Taxonomy" id="887898"/>
    <lineage>
        <taxon>Bacteria</taxon>
        <taxon>Pseudomonadati</taxon>
        <taxon>Pseudomonadota</taxon>
        <taxon>Betaproteobacteria</taxon>
        <taxon>Burkholderiales</taxon>
        <taxon>Burkholderiaceae</taxon>
        <taxon>Lautropia</taxon>
    </lineage>
</organism>
<comment type="function">
    <text evidence="2">Catalyzes the formation of the alpha-1,6-glucosidic linkages in glycogen by scission of a 1,4-alpha-linked oligosaccharide from growing alpha-1,4-glucan chains and the subsequent attachment of the oligosaccharide to the alpha-1,6 position.</text>
</comment>
<gene>
    <name evidence="15" type="primary">glgB</name>
    <name evidence="15" type="ORF">HMPREF0551_1658</name>
</gene>
<evidence type="ECO:0000256" key="8">
    <source>
        <dbReference type="ARBA" id="ARBA00022679"/>
    </source>
</evidence>
<dbReference type="PIRSF" id="PIRSF000463">
    <property type="entry name" value="GlgB"/>
    <property type="match status" value="1"/>
</dbReference>
<keyword evidence="7 15" id="KW-0328">Glycosyltransferase</keyword>
<comment type="similarity">
    <text evidence="4">Belongs to the glycosyl hydrolase 13 family. GlgB subfamily.</text>
</comment>
<dbReference type="GO" id="GO:0004553">
    <property type="term" value="F:hydrolase activity, hydrolyzing O-glycosyl compounds"/>
    <property type="evidence" value="ECO:0007669"/>
    <property type="project" value="InterPro"/>
</dbReference>
<sequence>MTTVNNSPDKNSTTQTLQAPPVCTEDDIYYFREGTNNRLYRWMGAHPCTHATQEGGKPEKGCWFAVWAPNAREVQVIGDFNGWQHGASPLAVRGDSSGIWEGFVPHASVGDCYKYRILSAPTGEWLEKSDPFGFAWEEPPCTATRIADISYRWDDAEWMKTRGQANALNAPISIYECHLGSWMRPDDNPHGFLNYRDIAPKLADHVQSLGFTHVELMPITEHPFYGSWGYQTVGYFAPTSRYGSPTDFKAFVDYMHGRGIGVILDWVPSHFPGDAHGLHRFDGTELYEHADRRQGFHPEWNSWIFNYGRHEVRSFLLSSAAFWLDQYHIDGIRVDAVASMLYLDYSRQDGQWIPNRFGGRENLEAIHFLRQLNQSVYRDFPDVQTIAEESTAWPGVSRPVAWGGHSNDNPETMNGLGFGMKWNMGWMHDTLSWFEKDPVYRSYHQNALSFSLYYAFNENFVLPLSHDEVVYGKGSLLSKMPGDDWQKFANLRLLYGLMWTHPGKKLLFMGGEFGQWTEWAHEGSVDWNAADTYFHVGVKHLIGALNHLMRTQPALHQRDFDGSGFEWISADDSAHSVLAYLRHGNDPKDTLLVVFNGTPVPHHNYRLGAPQGGRWQEIFNSDASIYGGTDVGNQGFVDALDEGTHGRPYSLELTLPPLGLLVFKHVDTPAAKALPEAKAAAPAAKKPEAAPVAAKPAKAEAPEPKAAVAKTSAAPKAAAPKAAAPKTFETKAAEPKAAAPKAAAPKAAAPKAATTSRTRTSTAKTAAAGTTAKAAPKAAAPKAASSRTTATTKAKPCQPQQGLIEAVRG</sequence>
<dbReference type="STRING" id="887898.HMPREF0551_1658"/>
<dbReference type="Proteomes" id="UP000011021">
    <property type="component" value="Unassembled WGS sequence"/>
</dbReference>
<dbReference type="Pfam" id="PF02806">
    <property type="entry name" value="Alpha-amylase_C"/>
    <property type="match status" value="1"/>
</dbReference>
<dbReference type="UniPathway" id="UPA00164"/>
<evidence type="ECO:0000256" key="7">
    <source>
        <dbReference type="ARBA" id="ARBA00022676"/>
    </source>
</evidence>
<protein>
    <recommendedName>
        <fullName evidence="5 11">1,4-alpha-glucan branching enzyme</fullName>
        <ecNumber evidence="5 11">2.4.1.18</ecNumber>
    </recommendedName>
</protein>
<keyword evidence="9" id="KW-0320">Glycogen biosynthesis</keyword>
<dbReference type="Pfam" id="PF02922">
    <property type="entry name" value="CBM_48"/>
    <property type="match status" value="1"/>
</dbReference>
<keyword evidence="10" id="KW-0119">Carbohydrate metabolism</keyword>
<dbReference type="NCBIfam" id="NF008967">
    <property type="entry name" value="PRK12313.1"/>
    <property type="match status" value="1"/>
</dbReference>
<keyword evidence="16" id="KW-1185">Reference proteome</keyword>
<feature type="compositionally biased region" description="Low complexity" evidence="13">
    <location>
        <begin position="735"/>
        <end position="796"/>
    </location>
</feature>
<dbReference type="EMBL" id="AEQP01000013">
    <property type="protein sequence ID" value="EFV94668.1"/>
    <property type="molecule type" value="Genomic_DNA"/>
</dbReference>
<dbReference type="InterPro" id="IPR014756">
    <property type="entry name" value="Ig_E-set"/>
</dbReference>
<dbReference type="CDD" id="cd02855">
    <property type="entry name" value="E_set_GBE_prok_N"/>
    <property type="match status" value="1"/>
</dbReference>
<dbReference type="InterPro" id="IPR006048">
    <property type="entry name" value="A-amylase/branching_C"/>
</dbReference>
<dbReference type="GO" id="GO:0005829">
    <property type="term" value="C:cytosol"/>
    <property type="evidence" value="ECO:0007669"/>
    <property type="project" value="TreeGrafter"/>
</dbReference>
<dbReference type="CDD" id="cd11322">
    <property type="entry name" value="AmyAc_Glg_BE"/>
    <property type="match status" value="1"/>
</dbReference>
<dbReference type="SUPFAM" id="SSF51445">
    <property type="entry name" value="(Trans)glycosidases"/>
    <property type="match status" value="1"/>
</dbReference>
<dbReference type="SMART" id="SM00642">
    <property type="entry name" value="Aamy"/>
    <property type="match status" value="1"/>
</dbReference>
<dbReference type="HAMAP" id="MF_00685">
    <property type="entry name" value="GlgB"/>
    <property type="match status" value="1"/>
</dbReference>
<evidence type="ECO:0000259" key="14">
    <source>
        <dbReference type="SMART" id="SM00642"/>
    </source>
</evidence>
<dbReference type="GO" id="GO:0005978">
    <property type="term" value="P:glycogen biosynthetic process"/>
    <property type="evidence" value="ECO:0007669"/>
    <property type="project" value="UniProtKB-UniRule"/>
</dbReference>
<dbReference type="SUPFAM" id="SSF81296">
    <property type="entry name" value="E set domains"/>
    <property type="match status" value="1"/>
</dbReference>
<evidence type="ECO:0000256" key="10">
    <source>
        <dbReference type="ARBA" id="ARBA00023277"/>
    </source>
</evidence>
<dbReference type="InterPro" id="IPR017853">
    <property type="entry name" value="GH"/>
</dbReference>
<comment type="caution">
    <text evidence="15">The sequence shown here is derived from an EMBL/GenBank/DDBJ whole genome shotgun (WGS) entry which is preliminary data.</text>
</comment>
<keyword evidence="6" id="KW-0321">Glycogen metabolism</keyword>
<dbReference type="InterPro" id="IPR037439">
    <property type="entry name" value="Branching_enzy"/>
</dbReference>
<dbReference type="GO" id="GO:0043169">
    <property type="term" value="F:cation binding"/>
    <property type="evidence" value="ECO:0007669"/>
    <property type="project" value="InterPro"/>
</dbReference>
<dbReference type="InterPro" id="IPR013783">
    <property type="entry name" value="Ig-like_fold"/>
</dbReference>
<dbReference type="FunFam" id="3.20.20.80:FF:000003">
    <property type="entry name" value="1,4-alpha-glucan branching enzyme GlgB"/>
    <property type="match status" value="1"/>
</dbReference>
<dbReference type="EC" id="2.4.1.18" evidence="5 11"/>
<evidence type="ECO:0000256" key="1">
    <source>
        <dbReference type="ARBA" id="ARBA00000826"/>
    </source>
</evidence>
<accession>E7RY94</accession>